<evidence type="ECO:0000256" key="2">
    <source>
        <dbReference type="ARBA" id="ARBA00022475"/>
    </source>
</evidence>
<evidence type="ECO:0000313" key="12">
    <source>
        <dbReference type="Proteomes" id="UP000009022"/>
    </source>
</evidence>
<sequence>MSRPVLLGAGIATLITNSALFAFIRSKRNLRLLSHILLQSMLINGFIWGLYQVIRFSNNFSYTIGIICIVLPRLGQAIFISLNLHSCLIMSERYFAIAYPFRYNRLLTIGNLSIAVALVWLLPTAVPLVSIIDGIYSNRLTNCSVANIQQFLRIDFICHLIMLILATLLLTLLLAMYNRIIYLLKLSQLHQVGVATHGYSLSSGEMVDNSVPRSSLALRKKAVIQAMVVFTFYVIFLLPFQILSTITLSDFSYFRFLVPSVLVVRDIAFCYPALQPLVYAYFTADIRKEICAVYYKIVKSTRLQGRTSKNTTRVSTFKGASDMHLPIMTSNN</sequence>
<protein>
    <recommendedName>
        <fullName evidence="10">G-protein coupled receptors family 1 profile domain-containing protein</fullName>
    </recommendedName>
</protein>
<dbReference type="RefSeq" id="XP_002113179.1">
    <property type="nucleotide sequence ID" value="XM_002113143.1"/>
</dbReference>
<feature type="transmembrane region" description="Helical" evidence="9">
    <location>
        <begin position="262"/>
        <end position="282"/>
    </location>
</feature>
<feature type="transmembrane region" description="Helical" evidence="9">
    <location>
        <begin position="152"/>
        <end position="177"/>
    </location>
</feature>
<dbReference type="InterPro" id="IPR050569">
    <property type="entry name" value="TAAR"/>
</dbReference>
<evidence type="ECO:0000256" key="9">
    <source>
        <dbReference type="SAM" id="Phobius"/>
    </source>
</evidence>
<keyword evidence="7" id="KW-0675">Receptor</keyword>
<feature type="transmembrane region" description="Helical" evidence="9">
    <location>
        <begin position="60"/>
        <end position="85"/>
    </location>
</feature>
<comment type="subcellular location">
    <subcellularLocation>
        <location evidence="1">Cell membrane</location>
        <topology evidence="1">Multi-pass membrane protein</topology>
    </subcellularLocation>
</comment>
<dbReference type="Gene3D" id="1.20.1070.10">
    <property type="entry name" value="Rhodopsin 7-helix transmembrane proteins"/>
    <property type="match status" value="1"/>
</dbReference>
<evidence type="ECO:0000256" key="5">
    <source>
        <dbReference type="ARBA" id="ARBA00023040"/>
    </source>
</evidence>
<keyword evidence="2" id="KW-1003">Cell membrane</keyword>
<gene>
    <name evidence="11" type="ORF">TRIADDRAFT_57072</name>
</gene>
<dbReference type="GO" id="GO:0005886">
    <property type="term" value="C:plasma membrane"/>
    <property type="evidence" value="ECO:0000318"/>
    <property type="project" value="GO_Central"/>
</dbReference>
<dbReference type="Pfam" id="PF00001">
    <property type="entry name" value="7tm_1"/>
    <property type="match status" value="1"/>
</dbReference>
<evidence type="ECO:0000256" key="7">
    <source>
        <dbReference type="ARBA" id="ARBA00023170"/>
    </source>
</evidence>
<feature type="domain" description="G-protein coupled receptors family 1 profile" evidence="10">
    <location>
        <begin position="16"/>
        <end position="279"/>
    </location>
</feature>
<feature type="transmembrane region" description="Helical" evidence="9">
    <location>
        <begin position="6"/>
        <end position="24"/>
    </location>
</feature>
<keyword evidence="12" id="KW-1185">Reference proteome</keyword>
<evidence type="ECO:0000256" key="1">
    <source>
        <dbReference type="ARBA" id="ARBA00004651"/>
    </source>
</evidence>
<name>B3S0J5_TRIAD</name>
<evidence type="ECO:0000259" key="10">
    <source>
        <dbReference type="PROSITE" id="PS50262"/>
    </source>
</evidence>
<feature type="transmembrane region" description="Helical" evidence="9">
    <location>
        <begin position="222"/>
        <end position="242"/>
    </location>
</feature>
<dbReference type="PhylomeDB" id="B3S0J5"/>
<dbReference type="GeneID" id="6754758"/>
<dbReference type="InParanoid" id="B3S0J5"/>
<feature type="transmembrane region" description="Helical" evidence="9">
    <location>
        <begin position="36"/>
        <end position="54"/>
    </location>
</feature>
<dbReference type="KEGG" id="tad:TRIADDRAFT_57072"/>
<dbReference type="Proteomes" id="UP000009022">
    <property type="component" value="Unassembled WGS sequence"/>
</dbReference>
<reference evidence="11 12" key="1">
    <citation type="journal article" date="2008" name="Nature">
        <title>The Trichoplax genome and the nature of placozoans.</title>
        <authorList>
            <person name="Srivastava M."/>
            <person name="Begovic E."/>
            <person name="Chapman J."/>
            <person name="Putnam N.H."/>
            <person name="Hellsten U."/>
            <person name="Kawashima T."/>
            <person name="Kuo A."/>
            <person name="Mitros T."/>
            <person name="Salamov A."/>
            <person name="Carpenter M.L."/>
            <person name="Signorovitch A.Y."/>
            <person name="Moreno M.A."/>
            <person name="Kamm K."/>
            <person name="Grimwood J."/>
            <person name="Schmutz J."/>
            <person name="Shapiro H."/>
            <person name="Grigoriev I.V."/>
            <person name="Buss L.W."/>
            <person name="Schierwater B."/>
            <person name="Dellaporta S.L."/>
            <person name="Rokhsar D.S."/>
        </authorList>
    </citation>
    <scope>NUCLEOTIDE SEQUENCE [LARGE SCALE GENOMIC DNA]</scope>
    <source>
        <strain evidence="11 12">Grell-BS-1999</strain>
    </source>
</reference>
<organism evidence="11 12">
    <name type="scientific">Trichoplax adhaerens</name>
    <name type="common">Trichoplax reptans</name>
    <dbReference type="NCBI Taxonomy" id="10228"/>
    <lineage>
        <taxon>Eukaryota</taxon>
        <taxon>Metazoa</taxon>
        <taxon>Placozoa</taxon>
        <taxon>Uniplacotomia</taxon>
        <taxon>Trichoplacea</taxon>
        <taxon>Trichoplacidae</taxon>
        <taxon>Trichoplax</taxon>
    </lineage>
</organism>
<keyword evidence="8" id="KW-0807">Transducer</keyword>
<dbReference type="PANTHER" id="PTHR24249:SF372">
    <property type="entry name" value="G-PROTEIN COUPLED RECEPTORS FAMILY 1 PROFILE DOMAIN-CONTAINING PROTEIN"/>
    <property type="match status" value="1"/>
</dbReference>
<evidence type="ECO:0000256" key="4">
    <source>
        <dbReference type="ARBA" id="ARBA00022989"/>
    </source>
</evidence>
<evidence type="ECO:0000313" key="11">
    <source>
        <dbReference type="EMBL" id="EDV23653.1"/>
    </source>
</evidence>
<dbReference type="InterPro" id="IPR000276">
    <property type="entry name" value="GPCR_Rhodpsn"/>
</dbReference>
<feature type="transmembrane region" description="Helical" evidence="9">
    <location>
        <begin position="106"/>
        <end position="132"/>
    </location>
</feature>
<evidence type="ECO:0000256" key="6">
    <source>
        <dbReference type="ARBA" id="ARBA00023136"/>
    </source>
</evidence>
<evidence type="ECO:0000256" key="3">
    <source>
        <dbReference type="ARBA" id="ARBA00022692"/>
    </source>
</evidence>
<dbReference type="GO" id="GO:0004930">
    <property type="term" value="F:G protein-coupled receptor activity"/>
    <property type="evidence" value="ECO:0000318"/>
    <property type="project" value="GO_Central"/>
</dbReference>
<keyword evidence="5" id="KW-0297">G-protein coupled receptor</keyword>
<dbReference type="EMBL" id="DS985246">
    <property type="protein sequence ID" value="EDV23653.1"/>
    <property type="molecule type" value="Genomic_DNA"/>
</dbReference>
<evidence type="ECO:0000256" key="8">
    <source>
        <dbReference type="ARBA" id="ARBA00023224"/>
    </source>
</evidence>
<dbReference type="OrthoDB" id="10034726at2759"/>
<dbReference type="CDD" id="cd00637">
    <property type="entry name" value="7tm_classA_rhodopsin-like"/>
    <property type="match status" value="1"/>
</dbReference>
<dbReference type="HOGENOM" id="CLU_009579_5_0_1"/>
<dbReference type="SUPFAM" id="SSF81321">
    <property type="entry name" value="Family A G protein-coupled receptor-like"/>
    <property type="match status" value="1"/>
</dbReference>
<dbReference type="CTD" id="6754758"/>
<keyword evidence="4 9" id="KW-1133">Transmembrane helix</keyword>
<dbReference type="AlphaFoldDB" id="B3S0J5"/>
<dbReference type="PANTHER" id="PTHR24249">
    <property type="entry name" value="HISTAMINE RECEPTOR-RELATED G-PROTEIN COUPLED RECEPTOR"/>
    <property type="match status" value="1"/>
</dbReference>
<dbReference type="GO" id="GO:0007186">
    <property type="term" value="P:G protein-coupled receptor signaling pathway"/>
    <property type="evidence" value="ECO:0000318"/>
    <property type="project" value="GO_Central"/>
</dbReference>
<keyword evidence="3 9" id="KW-0812">Transmembrane</keyword>
<dbReference type="PROSITE" id="PS50262">
    <property type="entry name" value="G_PROTEIN_RECEP_F1_2"/>
    <property type="match status" value="1"/>
</dbReference>
<dbReference type="InterPro" id="IPR017452">
    <property type="entry name" value="GPCR_Rhodpsn_7TM"/>
</dbReference>
<accession>B3S0J5</accession>
<proteinExistence type="predicted"/>
<keyword evidence="6 9" id="KW-0472">Membrane</keyword>